<accession>A0A5J5EG83</accession>
<gene>
    <name evidence="1" type="ORF">FN846DRAFT_756438</name>
</gene>
<feature type="non-terminal residue" evidence="1">
    <location>
        <position position="107"/>
    </location>
</feature>
<feature type="non-terminal residue" evidence="1">
    <location>
        <position position="1"/>
    </location>
</feature>
<proteinExistence type="predicted"/>
<dbReference type="OrthoDB" id="3257409at2759"/>
<comment type="caution">
    <text evidence="1">The sequence shown here is derived from an EMBL/GenBank/DDBJ whole genome shotgun (WGS) entry which is preliminary data.</text>
</comment>
<dbReference type="Proteomes" id="UP000326924">
    <property type="component" value="Unassembled WGS sequence"/>
</dbReference>
<reference evidence="1 2" key="1">
    <citation type="submission" date="2019-09" db="EMBL/GenBank/DDBJ databases">
        <title>Draft genome of the ectomycorrhizal ascomycete Sphaerosporella brunnea.</title>
        <authorList>
            <consortium name="DOE Joint Genome Institute"/>
            <person name="Benucci G.M."/>
            <person name="Marozzi G."/>
            <person name="Antonielli L."/>
            <person name="Sanchez S."/>
            <person name="Marco P."/>
            <person name="Wang X."/>
            <person name="Falini L.B."/>
            <person name="Barry K."/>
            <person name="Haridas S."/>
            <person name="Lipzen A."/>
            <person name="Labutti K."/>
            <person name="Grigoriev I.V."/>
            <person name="Murat C."/>
            <person name="Martin F."/>
            <person name="Albertini E."/>
            <person name="Donnini D."/>
            <person name="Bonito G."/>
        </authorList>
    </citation>
    <scope>NUCLEOTIDE SEQUENCE [LARGE SCALE GENOMIC DNA]</scope>
    <source>
        <strain evidence="1 2">Sb_GMNB300</strain>
    </source>
</reference>
<dbReference type="InParanoid" id="A0A5J5EG83"/>
<keyword evidence="2" id="KW-1185">Reference proteome</keyword>
<dbReference type="EMBL" id="VXIS01000344">
    <property type="protein sequence ID" value="KAA8894380.1"/>
    <property type="molecule type" value="Genomic_DNA"/>
</dbReference>
<evidence type="ECO:0000313" key="1">
    <source>
        <dbReference type="EMBL" id="KAA8894380.1"/>
    </source>
</evidence>
<organism evidence="1 2">
    <name type="scientific">Sphaerosporella brunnea</name>
    <dbReference type="NCBI Taxonomy" id="1250544"/>
    <lineage>
        <taxon>Eukaryota</taxon>
        <taxon>Fungi</taxon>
        <taxon>Dikarya</taxon>
        <taxon>Ascomycota</taxon>
        <taxon>Pezizomycotina</taxon>
        <taxon>Pezizomycetes</taxon>
        <taxon>Pezizales</taxon>
        <taxon>Pyronemataceae</taxon>
        <taxon>Sphaerosporella</taxon>
    </lineage>
</organism>
<name>A0A5J5EG83_9PEZI</name>
<evidence type="ECO:0000313" key="2">
    <source>
        <dbReference type="Proteomes" id="UP000326924"/>
    </source>
</evidence>
<dbReference type="AlphaFoldDB" id="A0A5J5EG83"/>
<sequence>LRTTEKRIAKLTGIAEVKYDCCIKGCISYSLPKYAQLEQCPMKDCKHPRYRTSTERQEAYAQHTYIPVAHRLRLMYADRQRAKEMMDYRYRCLEDRKNNVRSDFWTG</sequence>
<protein>
    <submittedName>
        <fullName evidence="1">Uncharacterized protein</fullName>
    </submittedName>
</protein>